<feature type="transmembrane region" description="Helical" evidence="1">
    <location>
        <begin position="20"/>
        <end position="46"/>
    </location>
</feature>
<keyword evidence="1" id="KW-0472">Membrane</keyword>
<organism evidence="2 3">
    <name type="scientific">Rhizopogon vesiculosus</name>
    <dbReference type="NCBI Taxonomy" id="180088"/>
    <lineage>
        <taxon>Eukaryota</taxon>
        <taxon>Fungi</taxon>
        <taxon>Dikarya</taxon>
        <taxon>Basidiomycota</taxon>
        <taxon>Agaricomycotina</taxon>
        <taxon>Agaricomycetes</taxon>
        <taxon>Agaricomycetidae</taxon>
        <taxon>Boletales</taxon>
        <taxon>Suillineae</taxon>
        <taxon>Rhizopogonaceae</taxon>
        <taxon>Rhizopogon</taxon>
    </lineage>
</organism>
<dbReference type="Proteomes" id="UP000183567">
    <property type="component" value="Unassembled WGS sequence"/>
</dbReference>
<keyword evidence="1" id="KW-0812">Transmembrane</keyword>
<dbReference type="OrthoDB" id="2679488at2759"/>
<keyword evidence="3" id="KW-1185">Reference proteome</keyword>
<accession>A0A1J8QGD8</accession>
<dbReference type="EMBL" id="LVVM01000765">
    <property type="protein sequence ID" value="OJA19989.1"/>
    <property type="molecule type" value="Genomic_DNA"/>
</dbReference>
<name>A0A1J8QGD8_9AGAM</name>
<evidence type="ECO:0000313" key="2">
    <source>
        <dbReference type="EMBL" id="OJA19989.1"/>
    </source>
</evidence>
<keyword evidence="1" id="KW-1133">Transmembrane helix</keyword>
<evidence type="ECO:0000313" key="3">
    <source>
        <dbReference type="Proteomes" id="UP000183567"/>
    </source>
</evidence>
<comment type="caution">
    <text evidence="2">The sequence shown here is derived from an EMBL/GenBank/DDBJ whole genome shotgun (WGS) entry which is preliminary data.</text>
</comment>
<evidence type="ECO:0000256" key="1">
    <source>
        <dbReference type="SAM" id="Phobius"/>
    </source>
</evidence>
<protein>
    <submittedName>
        <fullName evidence="2">Uncharacterized protein</fullName>
    </submittedName>
</protein>
<reference evidence="2 3" key="1">
    <citation type="submission" date="2016-03" db="EMBL/GenBank/DDBJ databases">
        <title>Comparative genomics of the ectomycorrhizal sister species Rhizopogon vinicolor and Rhizopogon vesiculosus (Basidiomycota: Boletales) reveals a divergence of the mating type B locus.</title>
        <authorList>
            <person name="Mujic A.B."/>
            <person name="Kuo A."/>
            <person name="Tritt A."/>
            <person name="Lipzen A."/>
            <person name="Chen C."/>
            <person name="Johnson J."/>
            <person name="Sharma A."/>
            <person name="Barry K."/>
            <person name="Grigoriev I.V."/>
            <person name="Spatafora J.W."/>
        </authorList>
    </citation>
    <scope>NUCLEOTIDE SEQUENCE [LARGE SCALE GENOMIC DNA]</scope>
    <source>
        <strain evidence="2 3">AM-OR11-056</strain>
    </source>
</reference>
<dbReference type="AlphaFoldDB" id="A0A1J8QGD8"/>
<gene>
    <name evidence="2" type="ORF">AZE42_05622</name>
</gene>
<proteinExistence type="predicted"/>
<sequence>MLSRPSRYQCHVFTDLVGIQWVIFMPMATIALVDFIVASSLCYLLATSRTGFSRSGTV</sequence>